<dbReference type="PANTHER" id="PTHR43861">
    <property type="entry name" value="TRANS-ACONITATE 2-METHYLTRANSFERASE-RELATED"/>
    <property type="match status" value="1"/>
</dbReference>
<evidence type="ECO:0000313" key="3">
    <source>
        <dbReference type="EMBL" id="GAA5206838.1"/>
    </source>
</evidence>
<accession>A0ABP9T1Y1</accession>
<dbReference type="GO" id="GO:0008168">
    <property type="term" value="F:methyltransferase activity"/>
    <property type="evidence" value="ECO:0007669"/>
    <property type="project" value="UniProtKB-KW"/>
</dbReference>
<dbReference type="Gene3D" id="3.40.50.150">
    <property type="entry name" value="Vaccinia Virus protein VP39"/>
    <property type="match status" value="1"/>
</dbReference>
<evidence type="ECO:0000313" key="4">
    <source>
        <dbReference type="Proteomes" id="UP001499878"/>
    </source>
</evidence>
<dbReference type="EMBL" id="BAABJR010000004">
    <property type="protein sequence ID" value="GAA5206838.1"/>
    <property type="molecule type" value="Genomic_DNA"/>
</dbReference>
<dbReference type="Pfam" id="PF13649">
    <property type="entry name" value="Methyltransf_25"/>
    <property type="match status" value="1"/>
</dbReference>
<sequence>MTDEQQRPQAAAAFDALGAEYEKAFAGSTTHRRSLEWLLGRLAPGSKVLDVGSGTGRPTAETLAGAGHDVLGVDVSPVMVDLATRQVPAATFQCADVRDVPLADGSFDAVCVYFSLLQLDRREQADLVQLLVRALRPAGYMVLATVPLDVEGVDAVFMGQPVRVSSFTAQGLSSVAEEAGLEVLAQEASLFTPAHPEARPEPHLFLHCRRRGATSPRMG</sequence>
<dbReference type="SUPFAM" id="SSF53335">
    <property type="entry name" value="S-adenosyl-L-methionine-dependent methyltransferases"/>
    <property type="match status" value="1"/>
</dbReference>
<dbReference type="Proteomes" id="UP001499878">
    <property type="component" value="Unassembled WGS sequence"/>
</dbReference>
<dbReference type="GO" id="GO:0032259">
    <property type="term" value="P:methylation"/>
    <property type="evidence" value="ECO:0007669"/>
    <property type="project" value="UniProtKB-KW"/>
</dbReference>
<proteinExistence type="predicted"/>
<dbReference type="InterPro" id="IPR041698">
    <property type="entry name" value="Methyltransf_25"/>
</dbReference>
<name>A0ABP9T1Y1_9ACTN</name>
<gene>
    <name evidence="3" type="ORF">GCM10023323_19990</name>
</gene>
<dbReference type="CDD" id="cd02440">
    <property type="entry name" value="AdoMet_MTases"/>
    <property type="match status" value="1"/>
</dbReference>
<evidence type="ECO:0000256" key="1">
    <source>
        <dbReference type="ARBA" id="ARBA00022679"/>
    </source>
</evidence>
<keyword evidence="4" id="KW-1185">Reference proteome</keyword>
<dbReference type="RefSeq" id="WP_345628709.1">
    <property type="nucleotide sequence ID" value="NZ_BAABJR010000004.1"/>
</dbReference>
<dbReference type="InterPro" id="IPR029063">
    <property type="entry name" value="SAM-dependent_MTases_sf"/>
</dbReference>
<protein>
    <submittedName>
        <fullName evidence="3">Class I SAM-dependent methyltransferase</fullName>
    </submittedName>
</protein>
<organism evidence="3 4">
    <name type="scientific">Streptomyces thinghirensis</name>
    <dbReference type="NCBI Taxonomy" id="551547"/>
    <lineage>
        <taxon>Bacteria</taxon>
        <taxon>Bacillati</taxon>
        <taxon>Actinomycetota</taxon>
        <taxon>Actinomycetes</taxon>
        <taxon>Kitasatosporales</taxon>
        <taxon>Streptomycetaceae</taxon>
        <taxon>Streptomyces</taxon>
    </lineage>
</organism>
<comment type="caution">
    <text evidence="3">The sequence shown here is derived from an EMBL/GenBank/DDBJ whole genome shotgun (WGS) entry which is preliminary data.</text>
</comment>
<keyword evidence="3" id="KW-0489">Methyltransferase</keyword>
<reference evidence="4" key="1">
    <citation type="journal article" date="2019" name="Int. J. Syst. Evol. Microbiol.">
        <title>The Global Catalogue of Microorganisms (GCM) 10K type strain sequencing project: providing services to taxonomists for standard genome sequencing and annotation.</title>
        <authorList>
            <consortium name="The Broad Institute Genomics Platform"/>
            <consortium name="The Broad Institute Genome Sequencing Center for Infectious Disease"/>
            <person name="Wu L."/>
            <person name="Ma J."/>
        </authorList>
    </citation>
    <scope>NUCLEOTIDE SEQUENCE [LARGE SCALE GENOMIC DNA]</scope>
    <source>
        <strain evidence="4">JCM 18306</strain>
    </source>
</reference>
<feature type="domain" description="Methyltransferase" evidence="2">
    <location>
        <begin position="48"/>
        <end position="139"/>
    </location>
</feature>
<evidence type="ECO:0000259" key="2">
    <source>
        <dbReference type="Pfam" id="PF13649"/>
    </source>
</evidence>
<keyword evidence="1" id="KW-0808">Transferase</keyword>